<keyword evidence="4" id="KW-1185">Reference proteome</keyword>
<evidence type="ECO:0000313" key="3">
    <source>
        <dbReference type="EMBL" id="KAK3211770.1"/>
    </source>
</evidence>
<feature type="domain" description="DUF4283" evidence="2">
    <location>
        <begin position="35"/>
        <end position="99"/>
    </location>
</feature>
<dbReference type="AlphaFoldDB" id="A0AAE0AD62"/>
<evidence type="ECO:0000259" key="2">
    <source>
        <dbReference type="Pfam" id="PF14111"/>
    </source>
</evidence>
<evidence type="ECO:0000313" key="4">
    <source>
        <dbReference type="Proteomes" id="UP001281410"/>
    </source>
</evidence>
<accession>A0AAE0AD62</accession>
<protein>
    <recommendedName>
        <fullName evidence="2">DUF4283 domain-containing protein</fullName>
    </recommendedName>
</protein>
<evidence type="ECO:0000256" key="1">
    <source>
        <dbReference type="SAM" id="MobiDB-lite"/>
    </source>
</evidence>
<organism evidence="3 4">
    <name type="scientific">Dipteronia sinensis</name>
    <dbReference type="NCBI Taxonomy" id="43782"/>
    <lineage>
        <taxon>Eukaryota</taxon>
        <taxon>Viridiplantae</taxon>
        <taxon>Streptophyta</taxon>
        <taxon>Embryophyta</taxon>
        <taxon>Tracheophyta</taxon>
        <taxon>Spermatophyta</taxon>
        <taxon>Magnoliopsida</taxon>
        <taxon>eudicotyledons</taxon>
        <taxon>Gunneridae</taxon>
        <taxon>Pentapetalae</taxon>
        <taxon>rosids</taxon>
        <taxon>malvids</taxon>
        <taxon>Sapindales</taxon>
        <taxon>Sapindaceae</taxon>
        <taxon>Hippocastanoideae</taxon>
        <taxon>Acereae</taxon>
        <taxon>Dipteronia</taxon>
    </lineage>
</organism>
<comment type="caution">
    <text evidence="3">The sequence shown here is derived from an EMBL/GenBank/DDBJ whole genome shotgun (WGS) entry which is preliminary data.</text>
</comment>
<dbReference type="Pfam" id="PF14111">
    <property type="entry name" value="DUF4283"/>
    <property type="match status" value="1"/>
</dbReference>
<reference evidence="3" key="1">
    <citation type="journal article" date="2023" name="Plant J.">
        <title>Genome sequences and population genomics provide insights into the demographic history, inbreeding, and mutation load of two 'living fossil' tree species of Dipteronia.</title>
        <authorList>
            <person name="Feng Y."/>
            <person name="Comes H.P."/>
            <person name="Chen J."/>
            <person name="Zhu S."/>
            <person name="Lu R."/>
            <person name="Zhang X."/>
            <person name="Li P."/>
            <person name="Qiu J."/>
            <person name="Olsen K.M."/>
            <person name="Qiu Y."/>
        </authorList>
    </citation>
    <scope>NUCLEOTIDE SEQUENCE</scope>
    <source>
        <strain evidence="3">NBL</strain>
    </source>
</reference>
<feature type="compositionally biased region" description="Basic and acidic residues" evidence="1">
    <location>
        <begin position="120"/>
        <end position="138"/>
    </location>
</feature>
<gene>
    <name evidence="3" type="ORF">Dsin_016476</name>
</gene>
<dbReference type="Proteomes" id="UP001281410">
    <property type="component" value="Unassembled WGS sequence"/>
</dbReference>
<dbReference type="EMBL" id="JANJYJ010000005">
    <property type="protein sequence ID" value="KAK3211770.1"/>
    <property type="molecule type" value="Genomic_DNA"/>
</dbReference>
<proteinExistence type="predicted"/>
<sequence length="235" mass="25869">MSTVGLAELYENLSLAEQDGAILEILEEAQLEGVEDVDRCLVGRVLARKKVNREAFKSLIDQLWSPFGSVEIELIGDNTFMFYFVNKGERNRFWYGLWLKAPMPDKSKPKPYQMGSGNSSDRDRSLDRSSRTPGERSSQKIRSLVSQDGESVNVVRGAKKMMSVNLPETLKLVDGPGPPHSDKISIEGPDLGTIGSQLGETFAGPIAIFGEPNENRVVISKSVGQPVKPTLKTSE</sequence>
<feature type="region of interest" description="Disordered" evidence="1">
    <location>
        <begin position="106"/>
        <end position="146"/>
    </location>
</feature>
<name>A0AAE0AD62_9ROSI</name>
<dbReference type="InterPro" id="IPR025558">
    <property type="entry name" value="DUF4283"/>
</dbReference>